<reference evidence="2" key="1">
    <citation type="submission" date="2021-01" db="EMBL/GenBank/DDBJ databases">
        <title>Whole genome shotgun sequence of Rugosimonospora africana NBRC 104875.</title>
        <authorList>
            <person name="Komaki H."/>
            <person name="Tamura T."/>
        </authorList>
    </citation>
    <scope>NUCLEOTIDE SEQUENCE</scope>
    <source>
        <strain evidence="2">NBRC 104875</strain>
    </source>
</reference>
<dbReference type="AlphaFoldDB" id="A0A8J3QR69"/>
<dbReference type="RefSeq" id="WP_203918721.1">
    <property type="nucleotide sequence ID" value="NZ_BONZ01000030.1"/>
</dbReference>
<comment type="caution">
    <text evidence="2">The sequence shown here is derived from an EMBL/GenBank/DDBJ whole genome shotgun (WGS) entry which is preliminary data.</text>
</comment>
<keyword evidence="3" id="KW-1185">Reference proteome</keyword>
<gene>
    <name evidence="2" type="ORF">Raf01_32660</name>
</gene>
<accession>A0A8J3QR69</accession>
<feature type="transmembrane region" description="Helical" evidence="1">
    <location>
        <begin position="40"/>
        <end position="60"/>
    </location>
</feature>
<organism evidence="2 3">
    <name type="scientific">Rugosimonospora africana</name>
    <dbReference type="NCBI Taxonomy" id="556532"/>
    <lineage>
        <taxon>Bacteria</taxon>
        <taxon>Bacillati</taxon>
        <taxon>Actinomycetota</taxon>
        <taxon>Actinomycetes</taxon>
        <taxon>Micromonosporales</taxon>
        <taxon>Micromonosporaceae</taxon>
        <taxon>Rugosimonospora</taxon>
    </lineage>
</organism>
<keyword evidence="1" id="KW-0472">Membrane</keyword>
<keyword evidence="1" id="KW-1133">Transmembrane helix</keyword>
<evidence type="ECO:0000313" key="2">
    <source>
        <dbReference type="EMBL" id="GIH15094.1"/>
    </source>
</evidence>
<evidence type="ECO:0000256" key="1">
    <source>
        <dbReference type="SAM" id="Phobius"/>
    </source>
</evidence>
<protein>
    <submittedName>
        <fullName evidence="2">Uncharacterized protein</fullName>
    </submittedName>
</protein>
<sequence length="358" mass="37595">MTTDDAIRDALEHLAHHSPDPERTLRGLAGRQRAMRQRRMLTLAGGMVAAGAVVGAPLFLMSRQHAARPAGAAGTSGSGDGIPLRYRPGWLPAGMVEVLRMVGADAVNDPDLQLREWRNPGTGRRVRLIVGGASSVVTEGRQRITVQGVSGFVDPDIIPRQNAVAIIWEAALGALVQVVVDVDEPGSLAVPMRIANSVTRDGKSALTPRLAFGWLPANTHESMGRQSHGSSIVMASPHGWAEMATYSEPYSAGAPLPHLDMPDGLGPVSDALSFGVTATIGPVADVGPSVPAAGGAARDTVTVRGTRGVFVSPQILQIPLPKGRTLRVAGAQTRPDLVRIADSLRIGPDPDVSWVGRR</sequence>
<evidence type="ECO:0000313" key="3">
    <source>
        <dbReference type="Proteomes" id="UP000642748"/>
    </source>
</evidence>
<name>A0A8J3QR69_9ACTN</name>
<proteinExistence type="predicted"/>
<dbReference type="Proteomes" id="UP000642748">
    <property type="component" value="Unassembled WGS sequence"/>
</dbReference>
<keyword evidence="1" id="KW-0812">Transmembrane</keyword>
<dbReference type="EMBL" id="BONZ01000030">
    <property type="protein sequence ID" value="GIH15094.1"/>
    <property type="molecule type" value="Genomic_DNA"/>
</dbReference>